<comment type="caution">
    <text evidence="3">The sequence shown here is derived from an EMBL/GenBank/DDBJ whole genome shotgun (WGS) entry which is preliminary data.</text>
</comment>
<protein>
    <submittedName>
        <fullName evidence="3">Uncharacterized protein</fullName>
    </submittedName>
</protein>
<feature type="compositionally biased region" description="Basic and acidic residues" evidence="1">
    <location>
        <begin position="99"/>
        <end position="113"/>
    </location>
</feature>
<keyword evidence="2" id="KW-1133">Transmembrane helix</keyword>
<keyword evidence="2" id="KW-0472">Membrane</keyword>
<dbReference type="AlphaFoldDB" id="A0A9P7YQB0"/>
<evidence type="ECO:0000313" key="4">
    <source>
        <dbReference type="Proteomes" id="UP000824998"/>
    </source>
</evidence>
<evidence type="ECO:0000256" key="2">
    <source>
        <dbReference type="SAM" id="Phobius"/>
    </source>
</evidence>
<keyword evidence="2" id="KW-0812">Transmembrane</keyword>
<name>A0A9P7YQB0_9HELO</name>
<feature type="compositionally biased region" description="Basic and acidic residues" evidence="1">
    <location>
        <begin position="136"/>
        <end position="145"/>
    </location>
</feature>
<accession>A0A9P7YQB0</accession>
<feature type="region of interest" description="Disordered" evidence="1">
    <location>
        <begin position="131"/>
        <end position="186"/>
    </location>
</feature>
<gene>
    <name evidence="3" type="ORF">BJ875DRAFT_369284</name>
</gene>
<feature type="transmembrane region" description="Helical" evidence="2">
    <location>
        <begin position="7"/>
        <end position="28"/>
    </location>
</feature>
<proteinExistence type="predicted"/>
<dbReference type="Proteomes" id="UP000824998">
    <property type="component" value="Unassembled WGS sequence"/>
</dbReference>
<sequence>MPSISSSYLIPAIVLNPAFILHLINTFVSHCVPPPPTASRSLHPTFEKLGPLPGSTPYLDMHADDQLCWGYTVVMVIVQVLAFGRVQDNRSAKKSAKAAKIERAKKDKSEKAQAERLEVMAKLNEMLGEIDGTAKSPKENIDKANGHANGQRSNGGLSKAVDGASVPESEASMTETSETSEEEMMI</sequence>
<dbReference type="OrthoDB" id="4160565at2759"/>
<feature type="region of interest" description="Disordered" evidence="1">
    <location>
        <begin position="92"/>
        <end position="113"/>
    </location>
</feature>
<organism evidence="3 4">
    <name type="scientific">Amylocarpus encephaloides</name>
    <dbReference type="NCBI Taxonomy" id="45428"/>
    <lineage>
        <taxon>Eukaryota</taxon>
        <taxon>Fungi</taxon>
        <taxon>Dikarya</taxon>
        <taxon>Ascomycota</taxon>
        <taxon>Pezizomycotina</taxon>
        <taxon>Leotiomycetes</taxon>
        <taxon>Helotiales</taxon>
        <taxon>Helotiales incertae sedis</taxon>
        <taxon>Amylocarpus</taxon>
    </lineage>
</organism>
<feature type="transmembrane region" description="Helical" evidence="2">
    <location>
        <begin position="69"/>
        <end position="86"/>
    </location>
</feature>
<evidence type="ECO:0000256" key="1">
    <source>
        <dbReference type="SAM" id="MobiDB-lite"/>
    </source>
</evidence>
<reference evidence="3" key="1">
    <citation type="journal article" date="2021" name="IMA Fungus">
        <title>Genomic characterization of three marine fungi, including Emericellopsis atlantica sp. nov. with signatures of a generalist lifestyle and marine biomass degradation.</title>
        <authorList>
            <person name="Hagestad O.C."/>
            <person name="Hou L."/>
            <person name="Andersen J.H."/>
            <person name="Hansen E.H."/>
            <person name="Altermark B."/>
            <person name="Li C."/>
            <person name="Kuhnert E."/>
            <person name="Cox R.J."/>
            <person name="Crous P.W."/>
            <person name="Spatafora J.W."/>
            <person name="Lail K."/>
            <person name="Amirebrahimi M."/>
            <person name="Lipzen A."/>
            <person name="Pangilinan J."/>
            <person name="Andreopoulos W."/>
            <person name="Hayes R.D."/>
            <person name="Ng V."/>
            <person name="Grigoriev I.V."/>
            <person name="Jackson S.A."/>
            <person name="Sutton T.D.S."/>
            <person name="Dobson A.D.W."/>
            <person name="Rama T."/>
        </authorList>
    </citation>
    <scope>NUCLEOTIDE SEQUENCE</scope>
    <source>
        <strain evidence="3">TRa018bII</strain>
    </source>
</reference>
<dbReference type="EMBL" id="MU251380">
    <property type="protein sequence ID" value="KAG9237775.1"/>
    <property type="molecule type" value="Genomic_DNA"/>
</dbReference>
<keyword evidence="4" id="KW-1185">Reference proteome</keyword>
<feature type="compositionally biased region" description="Low complexity" evidence="1">
    <location>
        <begin position="168"/>
        <end position="177"/>
    </location>
</feature>
<evidence type="ECO:0000313" key="3">
    <source>
        <dbReference type="EMBL" id="KAG9237775.1"/>
    </source>
</evidence>